<dbReference type="InParanoid" id="A0A5E4GES2"/>
<name>A0A5E4GES2_PRUDU</name>
<keyword evidence="2" id="KW-1015">Disulfide bond</keyword>
<evidence type="ECO:0000313" key="6">
    <source>
        <dbReference type="EMBL" id="VVA38111.1"/>
    </source>
</evidence>
<dbReference type="NCBIfam" id="TIGR01614">
    <property type="entry name" value="PME_inhib"/>
    <property type="match status" value="1"/>
</dbReference>
<dbReference type="FunFam" id="1.20.140.40:FF:000009">
    <property type="entry name" value="Invertase/pectin methylesterase inhibitor family protein"/>
    <property type="match status" value="1"/>
</dbReference>
<dbReference type="Proteomes" id="UP000327085">
    <property type="component" value="Chromosome 1"/>
</dbReference>
<dbReference type="AlphaFoldDB" id="A0A5E4GES2"/>
<accession>A0A5E4GES2</accession>
<dbReference type="Gramene" id="VVA38111">
    <property type="protein sequence ID" value="VVA38111"/>
    <property type="gene ID" value="Prudul26B029603"/>
</dbReference>
<dbReference type="SMART" id="SM00856">
    <property type="entry name" value="PMEI"/>
    <property type="match status" value="1"/>
</dbReference>
<dbReference type="SUPFAM" id="SSF101148">
    <property type="entry name" value="Plant invertase/pectin methylesterase inhibitor"/>
    <property type="match status" value="1"/>
</dbReference>
<dbReference type="GO" id="GO:0004857">
    <property type="term" value="F:enzyme inhibitor activity"/>
    <property type="evidence" value="ECO:0007669"/>
    <property type="project" value="InterPro"/>
</dbReference>
<dbReference type="EMBL" id="JAJFAZ020000001">
    <property type="protein sequence ID" value="KAI5349176.1"/>
    <property type="molecule type" value="Genomic_DNA"/>
</dbReference>
<evidence type="ECO:0000313" key="7">
    <source>
        <dbReference type="Proteomes" id="UP000327085"/>
    </source>
</evidence>
<evidence type="ECO:0000313" key="5">
    <source>
        <dbReference type="EMBL" id="KAI5349176.1"/>
    </source>
</evidence>
<dbReference type="CDD" id="cd15796">
    <property type="entry name" value="CIF_like"/>
    <property type="match status" value="1"/>
</dbReference>
<dbReference type="PANTHER" id="PTHR36710:SF18">
    <property type="entry name" value="PECTINESTERASE INHIBITOR 5-RELATED"/>
    <property type="match status" value="1"/>
</dbReference>
<dbReference type="Gene3D" id="1.20.140.40">
    <property type="entry name" value="Invertase/pectin methylesterase inhibitor family protein"/>
    <property type="match status" value="1"/>
</dbReference>
<dbReference type="Proteomes" id="UP001054821">
    <property type="component" value="Chromosome 1"/>
</dbReference>
<gene>
    <name evidence="6" type="ORF">ALMOND_2B029603</name>
    <name evidence="5" type="ORF">L3X38_002063</name>
</gene>
<dbReference type="InterPro" id="IPR006501">
    <property type="entry name" value="Pectinesterase_inhib_dom"/>
</dbReference>
<reference evidence="6" key="1">
    <citation type="submission" date="2019-07" db="EMBL/GenBank/DDBJ databases">
        <authorList>
            <person name="Alioto T."/>
            <person name="Alioto T."/>
            <person name="Gomez Garrido J."/>
        </authorList>
    </citation>
    <scope>NUCLEOTIDE SEQUENCE</scope>
</reference>
<evidence type="ECO:0000256" key="2">
    <source>
        <dbReference type="ARBA" id="ARBA00023157"/>
    </source>
</evidence>
<dbReference type="InterPro" id="IPR052421">
    <property type="entry name" value="PCW_Enzyme_Inhibitor"/>
</dbReference>
<comment type="similarity">
    <text evidence="3">Belongs to the PMEI family.</text>
</comment>
<organism evidence="6 7">
    <name type="scientific">Prunus dulcis</name>
    <name type="common">Almond</name>
    <name type="synonym">Amygdalus dulcis</name>
    <dbReference type="NCBI Taxonomy" id="3755"/>
    <lineage>
        <taxon>Eukaryota</taxon>
        <taxon>Viridiplantae</taxon>
        <taxon>Streptophyta</taxon>
        <taxon>Embryophyta</taxon>
        <taxon>Tracheophyta</taxon>
        <taxon>Spermatophyta</taxon>
        <taxon>Magnoliopsida</taxon>
        <taxon>eudicotyledons</taxon>
        <taxon>Gunneridae</taxon>
        <taxon>Pentapetalae</taxon>
        <taxon>rosids</taxon>
        <taxon>fabids</taxon>
        <taxon>Rosales</taxon>
        <taxon>Rosaceae</taxon>
        <taxon>Amygdaloideae</taxon>
        <taxon>Amygdaleae</taxon>
        <taxon>Prunus</taxon>
    </lineage>
</organism>
<evidence type="ECO:0000313" key="8">
    <source>
        <dbReference type="Proteomes" id="UP001054821"/>
    </source>
</evidence>
<evidence type="ECO:0000259" key="4">
    <source>
        <dbReference type="SMART" id="SM00856"/>
    </source>
</evidence>
<feature type="domain" description="Pectinesterase inhibitor" evidence="4">
    <location>
        <begin position="55"/>
        <end position="199"/>
    </location>
</feature>
<dbReference type="Pfam" id="PF04043">
    <property type="entry name" value="PMEI"/>
    <property type="match status" value="1"/>
</dbReference>
<reference evidence="7" key="2">
    <citation type="journal article" date="2020" name="Plant J.">
        <title>Transposons played a major role in the diversification between the closely related almond and peach genomes: results from the almond genome sequence.</title>
        <authorList>
            <person name="Alioto T."/>
            <person name="Alexiou K.G."/>
            <person name="Bardil A."/>
            <person name="Barteri F."/>
            <person name="Castanera R."/>
            <person name="Cruz F."/>
            <person name="Dhingra A."/>
            <person name="Duval H."/>
            <person name="Fernandez I Marti A."/>
            <person name="Frias L."/>
            <person name="Galan B."/>
            <person name="Garcia J.L."/>
            <person name="Howad W."/>
            <person name="Gomez-Garrido J."/>
            <person name="Gut M."/>
            <person name="Julca I."/>
            <person name="Morata J."/>
            <person name="Puigdomenech P."/>
            <person name="Ribeca P."/>
            <person name="Rubio Cabetas M.J."/>
            <person name="Vlasova A."/>
            <person name="Wirthensohn M."/>
            <person name="Garcia-Mas J."/>
            <person name="Gabaldon T."/>
            <person name="Casacuberta J.M."/>
            <person name="Arus P."/>
        </authorList>
    </citation>
    <scope>NUCLEOTIDE SEQUENCE [LARGE SCALE GENOMIC DNA]</scope>
    <source>
        <strain evidence="7">cv. Texas</strain>
    </source>
</reference>
<keyword evidence="1" id="KW-0732">Signal</keyword>
<keyword evidence="8" id="KW-1185">Reference proteome</keyword>
<reference evidence="5 8" key="3">
    <citation type="journal article" date="2022" name="G3 (Bethesda)">
        <title>Whole-genome sequence and methylome profiling of the almond [Prunus dulcis (Mill.) D.A. Webb] cultivar 'Nonpareil'.</title>
        <authorList>
            <person name="D'Amico-Willman K.M."/>
            <person name="Ouma W.Z."/>
            <person name="Meulia T."/>
            <person name="Sideli G.M."/>
            <person name="Gradziel T.M."/>
            <person name="Fresnedo-Ramirez J."/>
        </authorList>
    </citation>
    <scope>NUCLEOTIDE SEQUENCE [LARGE SCALE GENOMIC DNA]</scope>
    <source>
        <strain evidence="5">Clone GOH B32 T37-40</strain>
    </source>
</reference>
<evidence type="ECO:0000256" key="3">
    <source>
        <dbReference type="ARBA" id="ARBA00038471"/>
    </source>
</evidence>
<sequence length="206" mass="22229">MNKLDSSLAPPFFSSPPIFHSQKMSCSISFLLLLHFVLLLMVLPITQSFVFPLDEGGDLIEKTCKKTPHYDLCVSTLQSNPQSSNTDVPGLAHIISDFLLAKATDTLDYIHGLLKQSPEAELQKALANCAELYIPVVKFSLPQAIDALTNGHFGFANYGISDAAKEADACEKGFSGSTKSLLTDRNKLVDNLSGVAVAIINLLKGS</sequence>
<evidence type="ECO:0000256" key="1">
    <source>
        <dbReference type="ARBA" id="ARBA00022729"/>
    </source>
</evidence>
<proteinExistence type="inferred from homology"/>
<protein>
    <submittedName>
        <fullName evidence="6">PREDICTED: cell wall</fullName>
    </submittedName>
</protein>
<dbReference type="EMBL" id="CABIKO010000605">
    <property type="protein sequence ID" value="VVA38111.1"/>
    <property type="molecule type" value="Genomic_DNA"/>
</dbReference>
<dbReference type="InterPro" id="IPR035513">
    <property type="entry name" value="Invertase/methylesterase_inhib"/>
</dbReference>
<dbReference type="InterPro" id="IPR034087">
    <property type="entry name" value="C/VIF1"/>
</dbReference>
<dbReference type="PANTHER" id="PTHR36710">
    <property type="entry name" value="PECTINESTERASE INHIBITOR-LIKE"/>
    <property type="match status" value="1"/>
</dbReference>
<dbReference type="OMA" id="HFGFANY"/>